<dbReference type="PATRIC" id="fig|348824.6.peg.1837"/>
<organism evidence="1 2">
    <name type="scientific">Rhizobium favelukesii</name>
    <dbReference type="NCBI Taxonomy" id="348824"/>
    <lineage>
        <taxon>Bacteria</taxon>
        <taxon>Pseudomonadati</taxon>
        <taxon>Pseudomonadota</taxon>
        <taxon>Alphaproteobacteria</taxon>
        <taxon>Hyphomicrobiales</taxon>
        <taxon>Rhizobiaceae</taxon>
        <taxon>Rhizobium/Agrobacterium group</taxon>
        <taxon>Rhizobium</taxon>
    </lineage>
</organism>
<dbReference type="AlphaFoldDB" id="W6R8Y1"/>
<dbReference type="EMBL" id="HG916852">
    <property type="protein sequence ID" value="CDM57379.1"/>
    <property type="molecule type" value="Genomic_DNA"/>
</dbReference>
<reference evidence="1" key="1">
    <citation type="submission" date="2013-11" db="EMBL/GenBank/DDBJ databases">
        <title>Draft genome sequence of the broad-host-range Rhizobium sp. LPU83 strain, a member of the low-genetic diversity Oregon-like Rhizobium sp. group.</title>
        <authorList>
            <person name="Wibberg D."/>
            <person name="Puehler A."/>
            <person name="Schlueter A."/>
        </authorList>
    </citation>
    <scope>NUCLEOTIDE SEQUENCE [LARGE SCALE GENOMIC DNA]</scope>
    <source>
        <strain evidence="1">LPU83</strain>
    </source>
</reference>
<dbReference type="RefSeq" id="WP_037069424.1">
    <property type="nucleotide sequence ID" value="NZ_HG916852.1"/>
</dbReference>
<dbReference type="Proteomes" id="UP000019443">
    <property type="component" value="Chromosome"/>
</dbReference>
<proteinExistence type="predicted"/>
<keyword evidence="2" id="KW-1185">Reference proteome</keyword>
<protein>
    <submittedName>
        <fullName evidence="1">Conserved protein</fullName>
    </submittedName>
</protein>
<dbReference type="Pfam" id="PF24175">
    <property type="entry name" value="SU10_adaptor"/>
    <property type="match status" value="1"/>
</dbReference>
<evidence type="ECO:0000313" key="2">
    <source>
        <dbReference type="Proteomes" id="UP000019443"/>
    </source>
</evidence>
<dbReference type="InterPro" id="IPR056209">
    <property type="entry name" value="SU10_adaptor"/>
</dbReference>
<gene>
    <name evidence="1" type="ORF">LPU83_1714</name>
</gene>
<accession>W6R8Y1</accession>
<dbReference type="HOGENOM" id="CLU_114914_0_0_5"/>
<name>W6R8Y1_9HYPH</name>
<evidence type="ECO:0000313" key="1">
    <source>
        <dbReference type="EMBL" id="CDM57379.1"/>
    </source>
</evidence>
<dbReference type="eggNOG" id="ENOG5032ZCW">
    <property type="taxonomic scope" value="Bacteria"/>
</dbReference>
<sequence length="206" mass="23412">MSFENYGALTVEIADWLNREDIAARIPSFIRLLEARVSRELRTHDMVKRATATIDDDYFVVPADWRETIGLFRTVDPEPLEFVSVAKSLELRRDFRAGGFAPRFYTHMDGKFFLMPSPGGDTDVELIYRASVPSLAGNTSTNWLLLKSPDLYLYGSLAAAEPYLKNDERLPMWKALSDEILMKMQLEADRASFPQGKLSAKFKSFG</sequence>
<dbReference type="KEGG" id="rhl:LPU83_1714"/>